<dbReference type="PANTHER" id="PTHR34818">
    <property type="entry name" value="PROTEIN BLI-3"/>
    <property type="match status" value="1"/>
</dbReference>
<dbReference type="Pfam" id="PF16242">
    <property type="entry name" value="Pyrid_ox_like"/>
    <property type="match status" value="1"/>
</dbReference>
<evidence type="ECO:0000313" key="3">
    <source>
        <dbReference type="Proteomes" id="UP000541558"/>
    </source>
</evidence>
<proteinExistence type="predicted"/>
<protein>
    <recommendedName>
        <fullName evidence="1">General stress protein FMN-binding split barrel domain-containing protein</fullName>
    </recommendedName>
</protein>
<gene>
    <name evidence="2" type="ORF">D9611_000360</name>
</gene>
<dbReference type="EMBL" id="JAACJK010000163">
    <property type="protein sequence ID" value="KAF5326176.1"/>
    <property type="molecule type" value="Genomic_DNA"/>
</dbReference>
<dbReference type="AlphaFoldDB" id="A0A8H5BNK2"/>
<name>A0A8H5BNK2_9AGAR</name>
<dbReference type="SUPFAM" id="SSF50475">
    <property type="entry name" value="FMN-binding split barrel"/>
    <property type="match status" value="1"/>
</dbReference>
<comment type="caution">
    <text evidence="2">The sequence shown here is derived from an EMBL/GenBank/DDBJ whole genome shotgun (WGS) entry which is preliminary data.</text>
</comment>
<dbReference type="Gene3D" id="2.30.110.10">
    <property type="entry name" value="Electron Transport, Fmn-binding Protein, Chain A"/>
    <property type="match status" value="1"/>
</dbReference>
<dbReference type="InterPro" id="IPR052917">
    <property type="entry name" value="Stress-Dev_Protein"/>
</dbReference>
<evidence type="ECO:0000259" key="1">
    <source>
        <dbReference type="Pfam" id="PF16242"/>
    </source>
</evidence>
<reference evidence="2 3" key="1">
    <citation type="journal article" date="2020" name="ISME J.">
        <title>Uncovering the hidden diversity of litter-decomposition mechanisms in mushroom-forming fungi.</title>
        <authorList>
            <person name="Floudas D."/>
            <person name="Bentzer J."/>
            <person name="Ahren D."/>
            <person name="Johansson T."/>
            <person name="Persson P."/>
            <person name="Tunlid A."/>
        </authorList>
    </citation>
    <scope>NUCLEOTIDE SEQUENCE [LARGE SCALE GENOMIC DNA]</scope>
    <source>
        <strain evidence="2 3">CBS 175.51</strain>
    </source>
</reference>
<feature type="domain" description="General stress protein FMN-binding split barrel" evidence="1">
    <location>
        <begin position="27"/>
        <end position="181"/>
    </location>
</feature>
<organism evidence="2 3">
    <name type="scientific">Ephemerocybe angulata</name>
    <dbReference type="NCBI Taxonomy" id="980116"/>
    <lineage>
        <taxon>Eukaryota</taxon>
        <taxon>Fungi</taxon>
        <taxon>Dikarya</taxon>
        <taxon>Basidiomycota</taxon>
        <taxon>Agaricomycotina</taxon>
        <taxon>Agaricomycetes</taxon>
        <taxon>Agaricomycetidae</taxon>
        <taxon>Agaricales</taxon>
        <taxon>Agaricineae</taxon>
        <taxon>Psathyrellaceae</taxon>
        <taxon>Ephemerocybe</taxon>
    </lineage>
</organism>
<accession>A0A8H5BNK2</accession>
<sequence length="205" mass="22691">MSHAETNLDSYTAKAEELGNKITPQEKITGFKEIIDSVQTAMLTTRSADGQLHSRAMNPSKRTTDTQLNLVFVANNVSHKFEEIQNDSHVNVSFYDPSTSNWASISGKARLLHDKDEIRKHWTAPTAAWFGDLKDGVHTGDENDPRISLIEVIPDEIRYWYVTRGKIGRAMEVGVGAVTGKVASPGELRTITKPEIQLAQGLNST</sequence>
<dbReference type="PANTHER" id="PTHR34818:SF1">
    <property type="entry name" value="PROTEIN BLI-3"/>
    <property type="match status" value="1"/>
</dbReference>
<dbReference type="Proteomes" id="UP000541558">
    <property type="component" value="Unassembled WGS sequence"/>
</dbReference>
<keyword evidence="3" id="KW-1185">Reference proteome</keyword>
<evidence type="ECO:0000313" key="2">
    <source>
        <dbReference type="EMBL" id="KAF5326176.1"/>
    </source>
</evidence>
<dbReference type="InterPro" id="IPR038725">
    <property type="entry name" value="YdaG_split_barrel_FMN-bd"/>
</dbReference>
<dbReference type="OrthoDB" id="434253at2759"/>
<dbReference type="InterPro" id="IPR012349">
    <property type="entry name" value="Split_barrel_FMN-bd"/>
</dbReference>